<dbReference type="Proteomes" id="UP000294513">
    <property type="component" value="Unassembled WGS sequence"/>
</dbReference>
<organism evidence="2 3">
    <name type="scientific">Actinomadura rubrisoli</name>
    <dbReference type="NCBI Taxonomy" id="2530368"/>
    <lineage>
        <taxon>Bacteria</taxon>
        <taxon>Bacillati</taxon>
        <taxon>Actinomycetota</taxon>
        <taxon>Actinomycetes</taxon>
        <taxon>Streptosporangiales</taxon>
        <taxon>Thermomonosporaceae</taxon>
        <taxon>Actinomadura</taxon>
    </lineage>
</organism>
<keyword evidence="3" id="KW-1185">Reference proteome</keyword>
<dbReference type="SMART" id="SM00248">
    <property type="entry name" value="ANK"/>
    <property type="match status" value="1"/>
</dbReference>
<evidence type="ECO:0000256" key="1">
    <source>
        <dbReference type="PROSITE-ProRule" id="PRU00023"/>
    </source>
</evidence>
<name>A0A4R5C6S6_9ACTN</name>
<comment type="caution">
    <text evidence="2">The sequence shown here is derived from an EMBL/GenBank/DDBJ whole genome shotgun (WGS) entry which is preliminary data.</text>
</comment>
<accession>A0A4R5C6S6</accession>
<dbReference type="Gene3D" id="1.25.40.20">
    <property type="entry name" value="Ankyrin repeat-containing domain"/>
    <property type="match status" value="1"/>
</dbReference>
<dbReference type="RefSeq" id="WP_131889884.1">
    <property type="nucleotide sequence ID" value="NZ_SMKU01000017.1"/>
</dbReference>
<dbReference type="PROSITE" id="PS50297">
    <property type="entry name" value="ANK_REP_REGION"/>
    <property type="match status" value="1"/>
</dbReference>
<sequence length="559" mass="61185">MSAEPQSPPWHRNLATWRRIRRHAVPRPMIERAAERREAGDWRGACAAANVDVRFDLDAVAREHGTQAAARLADDLRHLAPDLLRWNLPRVGCGRTTIVPQLVIALARYGDDGFPHRDGLHDDSGGLGLYVVTPMFVNGSQRLKLILRPGPRETTDWTGERHLFDVRHSGGLLAHCGGGPDRAPFFHADGTLRTAAELPASPPAPEDASAHAEWALLLHERGDLAEAFDAVGIDLSLERRPGHPAWFDEPSSMFAAMALSPPMIARAVAERAAGPAAGPDGAVTLCIEGGWARTVVLEAGGARARPLARSGHRWGGDEDAAPLAEHHWRRPPDLELLRAEMITPEELHPLVRSALFPARPAAEGPVGPPGTWRPEPVRVRCRGEWHEVRSGGGGLEMPHSLDEQRRERALEALGGAVSGCFAVHRVWRTGKGRLPRGLREQRREVFLRVQHGDTEGVLALLDAGLDPFVRDGRKRTLMHQLYTMDHTVMLPRLLDAGLGLEDLDHHGRTPLHIAVGDHGSAALVRALVDAGAHTDVSDDNGTDVKQMIELRGREDLDWL</sequence>
<dbReference type="OrthoDB" id="3276909at2"/>
<reference evidence="2 3" key="1">
    <citation type="submission" date="2019-03" db="EMBL/GenBank/DDBJ databases">
        <title>Draft genome sequences of novel Actinobacteria.</title>
        <authorList>
            <person name="Sahin N."/>
            <person name="Ay H."/>
            <person name="Saygin H."/>
        </authorList>
    </citation>
    <scope>NUCLEOTIDE SEQUENCE [LARGE SCALE GENOMIC DNA]</scope>
    <source>
        <strain evidence="2 3">H3C3</strain>
    </source>
</reference>
<dbReference type="EMBL" id="SMKU01000017">
    <property type="protein sequence ID" value="TDD94775.1"/>
    <property type="molecule type" value="Genomic_DNA"/>
</dbReference>
<dbReference type="AlphaFoldDB" id="A0A4R5C6S6"/>
<feature type="repeat" description="ANK" evidence="1">
    <location>
        <begin position="506"/>
        <end position="539"/>
    </location>
</feature>
<dbReference type="InterPro" id="IPR036770">
    <property type="entry name" value="Ankyrin_rpt-contain_sf"/>
</dbReference>
<dbReference type="InterPro" id="IPR002110">
    <property type="entry name" value="Ankyrin_rpt"/>
</dbReference>
<evidence type="ECO:0000313" key="2">
    <source>
        <dbReference type="EMBL" id="TDD94775.1"/>
    </source>
</evidence>
<dbReference type="Pfam" id="PF12796">
    <property type="entry name" value="Ank_2"/>
    <property type="match status" value="1"/>
</dbReference>
<evidence type="ECO:0000313" key="3">
    <source>
        <dbReference type="Proteomes" id="UP000294513"/>
    </source>
</evidence>
<dbReference type="PROSITE" id="PS50088">
    <property type="entry name" value="ANK_REPEAT"/>
    <property type="match status" value="1"/>
</dbReference>
<keyword evidence="1" id="KW-0040">ANK repeat</keyword>
<dbReference type="SUPFAM" id="SSF48403">
    <property type="entry name" value="Ankyrin repeat"/>
    <property type="match status" value="1"/>
</dbReference>
<gene>
    <name evidence="2" type="ORF">E1298_06295</name>
</gene>
<proteinExistence type="predicted"/>
<protein>
    <submittedName>
        <fullName evidence="2">Ankyrin repeat domain-containing protein</fullName>
    </submittedName>
</protein>